<comment type="caution">
    <text evidence="2">The sequence shown here is derived from an EMBL/GenBank/DDBJ whole genome shotgun (WGS) entry which is preliminary data.</text>
</comment>
<dbReference type="EMBL" id="JAULSV010000007">
    <property type="protein sequence ID" value="KAK0639475.1"/>
    <property type="molecule type" value="Genomic_DNA"/>
</dbReference>
<feature type="transmembrane region" description="Helical" evidence="1">
    <location>
        <begin position="209"/>
        <end position="234"/>
    </location>
</feature>
<protein>
    <submittedName>
        <fullName evidence="2">Uncharacterized protein</fullName>
    </submittedName>
</protein>
<evidence type="ECO:0000256" key="1">
    <source>
        <dbReference type="SAM" id="Phobius"/>
    </source>
</evidence>
<keyword evidence="1" id="KW-1133">Transmembrane helix</keyword>
<dbReference type="AlphaFoldDB" id="A0AA39XTF2"/>
<evidence type="ECO:0000313" key="2">
    <source>
        <dbReference type="EMBL" id="KAK0639475.1"/>
    </source>
</evidence>
<gene>
    <name evidence="2" type="ORF">B0T16DRAFT_423247</name>
</gene>
<accession>A0AA39XTF2</accession>
<feature type="transmembrane region" description="Helical" evidence="1">
    <location>
        <begin position="285"/>
        <end position="304"/>
    </location>
</feature>
<keyword evidence="1" id="KW-0812">Transmembrane</keyword>
<evidence type="ECO:0000313" key="3">
    <source>
        <dbReference type="Proteomes" id="UP001174936"/>
    </source>
</evidence>
<feature type="transmembrane region" description="Helical" evidence="1">
    <location>
        <begin position="311"/>
        <end position="332"/>
    </location>
</feature>
<proteinExistence type="predicted"/>
<keyword evidence="3" id="KW-1185">Reference proteome</keyword>
<sequence>MLSWNSLTAMTFFVTSTIHIITPKLQKRSDTKNSNWLQIDRLLFTVARGIKDCIVEACFLQDVFKYKIPTAEAHPGMPWARMAVRMRTDATEPDYILVIEKQSFAWACILSHHWICQPFNTYILEAAPESTLEETLLLSQASLQRHTKERAYTRRAVSHMDAFLMGSYSHVIEVHECAAKPSSDSSEESDPPTFPLLQHDPVWPKAIEWAYIHLPLVLSSNVLGSIYLLVSIIIPYTTKGRKQDSNAVDAINEVCLGLLILNFTLAGFYFFIYSTGHHMESWDSFSALLWSLVSVSWIALAWLWKHRGHLARAWVFATLLFCLMFAILGWHGLVEASWFNVLVDGVYCAVFYRGIGAAVSVSHRELLVRARMKWNSPGFHSFLERSWVVLWVVKSVVRLTAPQLGCHFESGFWTSLASLDDSILVLVLIYRLVGYHAIRLVQSRMNW</sequence>
<reference evidence="2" key="1">
    <citation type="submission" date="2023-06" db="EMBL/GenBank/DDBJ databases">
        <title>Genome-scale phylogeny and comparative genomics of the fungal order Sordariales.</title>
        <authorList>
            <consortium name="Lawrence Berkeley National Laboratory"/>
            <person name="Hensen N."/>
            <person name="Bonometti L."/>
            <person name="Westerberg I."/>
            <person name="Brannstrom I.O."/>
            <person name="Guillou S."/>
            <person name="Cros-Aarteil S."/>
            <person name="Calhoun S."/>
            <person name="Haridas S."/>
            <person name="Kuo A."/>
            <person name="Mondo S."/>
            <person name="Pangilinan J."/>
            <person name="Riley R."/>
            <person name="Labutti K."/>
            <person name="Andreopoulos B."/>
            <person name="Lipzen A."/>
            <person name="Chen C."/>
            <person name="Yanf M."/>
            <person name="Daum C."/>
            <person name="Ng V."/>
            <person name="Clum A."/>
            <person name="Steindorff A."/>
            <person name="Ohm R."/>
            <person name="Martin F."/>
            <person name="Silar P."/>
            <person name="Natvig D."/>
            <person name="Lalanne C."/>
            <person name="Gautier V."/>
            <person name="Ament-Velasquez S.L."/>
            <person name="Kruys A."/>
            <person name="Hutchinson M.I."/>
            <person name="Powell A.J."/>
            <person name="Barry K."/>
            <person name="Miller A.N."/>
            <person name="Grigoriev I.V."/>
            <person name="Debuchy R."/>
            <person name="Gladieux P."/>
            <person name="Thoren M.H."/>
            <person name="Johannesson H."/>
        </authorList>
    </citation>
    <scope>NUCLEOTIDE SEQUENCE</scope>
    <source>
        <strain evidence="2">SMH2532-1</strain>
    </source>
</reference>
<feature type="transmembrane region" description="Helical" evidence="1">
    <location>
        <begin position="254"/>
        <end position="273"/>
    </location>
</feature>
<organism evidence="2 3">
    <name type="scientific">Cercophora newfieldiana</name>
    <dbReference type="NCBI Taxonomy" id="92897"/>
    <lineage>
        <taxon>Eukaryota</taxon>
        <taxon>Fungi</taxon>
        <taxon>Dikarya</taxon>
        <taxon>Ascomycota</taxon>
        <taxon>Pezizomycotina</taxon>
        <taxon>Sordariomycetes</taxon>
        <taxon>Sordariomycetidae</taxon>
        <taxon>Sordariales</taxon>
        <taxon>Lasiosphaeriaceae</taxon>
        <taxon>Cercophora</taxon>
    </lineage>
</organism>
<name>A0AA39XTF2_9PEZI</name>
<dbReference type="Proteomes" id="UP001174936">
    <property type="component" value="Unassembled WGS sequence"/>
</dbReference>
<keyword evidence="1" id="KW-0472">Membrane</keyword>
<feature type="transmembrane region" description="Helical" evidence="1">
    <location>
        <begin position="421"/>
        <end position="441"/>
    </location>
</feature>